<dbReference type="Gene3D" id="3.40.50.150">
    <property type="entry name" value="Vaccinia Virus protein VP39"/>
    <property type="match status" value="1"/>
</dbReference>
<sequence>MDAGMTAATRPERHPQDWYVEQTWTSRALMEMVAFDRDYVVWDPCCGLGTIPQAFAAAGVAAVGTDLVDRWSAQTLGMPHLFMGTHDFLGDQTHILERWALLSIVFNPPYGCKPDIADRFVRQALSLASGKVCALLPIGWRVREKRFDFFQRFPPAEILEFCDRPSMPPGTALHDRDPRTGKPTAWRRGITDYAWYVWDRHIPKPDTIIRLIPPRSAEQKVADRAFDLMRVGVLPPLEERAAA</sequence>
<dbReference type="AlphaFoldDB" id="T0K5S3"/>
<comment type="caution">
    <text evidence="1">The sequence shown here is derived from an EMBL/GenBank/DDBJ whole genome shotgun (WGS) entry which is preliminary data.</text>
</comment>
<dbReference type="EMBL" id="AUWY01000080">
    <property type="protein sequence ID" value="EQB32014.1"/>
    <property type="molecule type" value="Genomic_DNA"/>
</dbReference>
<accession>T0K5S3</accession>
<evidence type="ECO:0008006" key="3">
    <source>
        <dbReference type="Google" id="ProtNLM"/>
    </source>
</evidence>
<dbReference type="SUPFAM" id="SSF53335">
    <property type="entry name" value="S-adenosyl-L-methionine-dependent methyltransferases"/>
    <property type="match status" value="1"/>
</dbReference>
<dbReference type="PATRIC" id="fig|1346791.3.peg.2262"/>
<keyword evidence="2" id="KW-1185">Reference proteome</keyword>
<dbReference type="InterPro" id="IPR029063">
    <property type="entry name" value="SAM-dependent_MTases_sf"/>
</dbReference>
<gene>
    <name evidence="1" type="ORF">M529_11760</name>
</gene>
<name>T0K5S3_9SPHN</name>
<protein>
    <recommendedName>
        <fullName evidence="3">Methyltransferase</fullName>
    </recommendedName>
</protein>
<dbReference type="STRING" id="1346791.M529_11760"/>
<reference evidence="1 2" key="1">
    <citation type="journal article" date="2013" name="Genome Announc.">
        <title>Draft Genome Sequence of Sphingobium ummariense Strain RL-3, a Hexachlorocyclohexane-Degrading Bacterium.</title>
        <authorList>
            <person name="Kohli P."/>
            <person name="Dua A."/>
            <person name="Sangwan N."/>
            <person name="Oldach P."/>
            <person name="Khurana J.P."/>
            <person name="Lal R."/>
        </authorList>
    </citation>
    <scope>NUCLEOTIDE SEQUENCE [LARGE SCALE GENOMIC DNA]</scope>
    <source>
        <strain evidence="1 2">RL-3</strain>
    </source>
</reference>
<proteinExistence type="predicted"/>
<evidence type="ECO:0000313" key="1">
    <source>
        <dbReference type="EMBL" id="EQB32014.1"/>
    </source>
</evidence>
<evidence type="ECO:0000313" key="2">
    <source>
        <dbReference type="Proteomes" id="UP000015523"/>
    </source>
</evidence>
<organism evidence="1 2">
    <name type="scientific">Sphingobium ummariense RL-3</name>
    <dbReference type="NCBI Taxonomy" id="1346791"/>
    <lineage>
        <taxon>Bacteria</taxon>
        <taxon>Pseudomonadati</taxon>
        <taxon>Pseudomonadota</taxon>
        <taxon>Alphaproteobacteria</taxon>
        <taxon>Sphingomonadales</taxon>
        <taxon>Sphingomonadaceae</taxon>
        <taxon>Sphingobium</taxon>
    </lineage>
</organism>
<dbReference type="Proteomes" id="UP000015523">
    <property type="component" value="Unassembled WGS sequence"/>
</dbReference>
<dbReference type="eggNOG" id="COG1041">
    <property type="taxonomic scope" value="Bacteria"/>
</dbReference>